<dbReference type="PANTHER" id="PTHR46062:SF1">
    <property type="entry name" value="LP12374P"/>
    <property type="match status" value="1"/>
</dbReference>
<evidence type="ECO:0000256" key="1">
    <source>
        <dbReference type="ARBA" id="ARBA00004123"/>
    </source>
</evidence>
<keyword evidence="6" id="KW-0805">Transcription regulation</keyword>
<comment type="subcellular location">
    <subcellularLocation>
        <location evidence="2">Endoplasmic reticulum membrane</location>
        <topology evidence="2">Multi-pass membrane protein</topology>
    </subcellularLocation>
    <subcellularLocation>
        <location evidence="1">Nucleus</location>
    </subcellularLocation>
</comment>
<evidence type="ECO:0000256" key="6">
    <source>
        <dbReference type="ARBA" id="ARBA00023015"/>
    </source>
</evidence>
<sequence>MMAVPGGWLNSQDRENITDMNNENSFCESDEFNINELSGLDDLISNCEKELFKSNHLFSDEGLLSQLGEDQLQLNDDDLTFDFLNLPNNLTETPKVKVEDGIGNINSTKDASQDAYPVAIIRKNIKKSHLTPIAPRNESFSSPLVSKSSVSPTSLPSNVVSQTPPTVLLHPNGFLYQQQSGLPFRNIQPNQSRKEKVVQTIKPAPDKSQDRKKQIIVPGSNIVTVQSMGQIHVPAEQMKQVLIQAQLVKSENTQIKSPAVVYATPVQNTAKTSENFSTPTSIHTLVNTNGTFLATGIPVVIDPDKIPLNRLSSLPHTVPKVKEVKRSAHNAIERRYRTSINDKIIELKDMIVGPEAKLNKSAILRKAIDYIRFLQNSNAKLKQENMALKMNAKQQTLRDLLVPEMPSCKDDDVEMALVGGITPPRSDVSSLSPSRSDSSSLPGSPQQSDNIYFTDMKDEKMEGTLRGMLDQSRMALCMFMLSIVVFNPFSFMFNKLNSVRDDYDSTINEGRTLLEVETMDDATWQWAKSSLWLGLLNLFILIGCLIKLFVYGDPVLESKSKASVSFWRHRKQADFEISKGNNAGAQRELEICLQVFCCPLPVSRLELFTSSTWQIVRQILHRMYIGKWISRYTGGLFANAIHKQEARASAKELALVYHKLHQLHLVERWQNSGGLMLALNAVNLAEASGNEMPAKLMAHIYVSMALQVKQWPLILQLFCRVYLALARSSYNIQPCSQLQWLMSPYGYRYFLSHHWTYGVTKSNLFTSLTDGSDALGYVSRLYREHLLEKAITTLVTPGTLLDSANEEGAMKRTHTPDVLTYIQLLMDSRQNCDDEIAQWWAAVIAVSAYWLLGEDTQAERLYSRIDTFPEGLGQTGDPLGKAILAAFKLRRAFLSPRSNSGSIQALTKMCDATSKLLLDSLTVDACHKPDTKTLLTQLLVCDWLLETRTSLWEEQGGSTKGPVSPSQLSGFQTDLSSLRRITQFVPAALSRVFLYEAAARFMAGAAPGRTQQLLDRSLRHRVVRSSIICGKDKSQQECGGEREHAAALYLACRHLPTPLLSSPGERAGMLAEAAKTLERIGDRKKLQECYKLMQSFGTASVTN</sequence>
<feature type="compositionally biased region" description="Low complexity" evidence="12">
    <location>
        <begin position="139"/>
        <end position="158"/>
    </location>
</feature>
<dbReference type="PANTHER" id="PTHR46062">
    <property type="entry name" value="STEROL REGULATORY ELEMENT-BINDING PROTEIN"/>
    <property type="match status" value="1"/>
</dbReference>
<dbReference type="CDD" id="cd11394">
    <property type="entry name" value="bHLHzip_SREBP"/>
    <property type="match status" value="1"/>
</dbReference>
<dbReference type="GO" id="GO:0000981">
    <property type="term" value="F:DNA-binding transcription factor activity, RNA polymerase II-specific"/>
    <property type="evidence" value="ECO:0007669"/>
    <property type="project" value="TreeGrafter"/>
</dbReference>
<feature type="compositionally biased region" description="Low complexity" evidence="12">
    <location>
        <begin position="423"/>
        <end position="448"/>
    </location>
</feature>
<keyword evidence="8 13" id="KW-0472">Membrane</keyword>
<evidence type="ECO:0000256" key="11">
    <source>
        <dbReference type="SAM" id="Coils"/>
    </source>
</evidence>
<evidence type="ECO:0000256" key="10">
    <source>
        <dbReference type="ARBA" id="ARBA00023242"/>
    </source>
</evidence>
<dbReference type="FunFam" id="4.10.280.10:FF:000098">
    <property type="entry name" value="Sterol regulatory element-binding protein"/>
    <property type="match status" value="1"/>
</dbReference>
<dbReference type="InterPro" id="IPR011598">
    <property type="entry name" value="bHLH_dom"/>
</dbReference>
<evidence type="ECO:0000256" key="12">
    <source>
        <dbReference type="SAM" id="MobiDB-lite"/>
    </source>
</evidence>
<evidence type="ECO:0000256" key="2">
    <source>
        <dbReference type="ARBA" id="ARBA00004477"/>
    </source>
</evidence>
<dbReference type="InterPro" id="IPR036638">
    <property type="entry name" value="HLH_DNA-bd_sf"/>
</dbReference>
<keyword evidence="7" id="KW-0238">DNA-binding</keyword>
<evidence type="ECO:0000256" key="5">
    <source>
        <dbReference type="ARBA" id="ARBA00022989"/>
    </source>
</evidence>
<feature type="region of interest" description="Disordered" evidence="12">
    <location>
        <begin position="422"/>
        <end position="451"/>
    </location>
</feature>
<reference evidence="15" key="1">
    <citation type="submission" date="2015-12" db="EMBL/GenBank/DDBJ databases">
        <title>De novo transcriptome assembly of four potential Pierce s Disease insect vectors from Arizona vineyards.</title>
        <authorList>
            <person name="Tassone E.E."/>
        </authorList>
    </citation>
    <scope>NUCLEOTIDE SEQUENCE</scope>
</reference>
<keyword evidence="10" id="KW-0539">Nucleus</keyword>
<proteinExistence type="predicted"/>
<feature type="region of interest" description="Disordered" evidence="12">
    <location>
        <begin position="133"/>
        <end position="158"/>
    </location>
</feature>
<organism evidence="15">
    <name type="scientific">Clastoptera arizonana</name>
    <name type="common">Arizona spittle bug</name>
    <dbReference type="NCBI Taxonomy" id="38151"/>
    <lineage>
        <taxon>Eukaryota</taxon>
        <taxon>Metazoa</taxon>
        <taxon>Ecdysozoa</taxon>
        <taxon>Arthropoda</taxon>
        <taxon>Hexapoda</taxon>
        <taxon>Insecta</taxon>
        <taxon>Pterygota</taxon>
        <taxon>Neoptera</taxon>
        <taxon>Paraneoptera</taxon>
        <taxon>Hemiptera</taxon>
        <taxon>Auchenorrhyncha</taxon>
        <taxon>Cercopoidea</taxon>
        <taxon>Clastopteridae</taxon>
        <taxon>Clastoptera</taxon>
    </lineage>
</organism>
<name>A0A1B6EGK4_9HEMI</name>
<accession>A0A1B6EGK4</accession>
<evidence type="ECO:0000256" key="8">
    <source>
        <dbReference type="ARBA" id="ARBA00023136"/>
    </source>
</evidence>
<feature type="coiled-coil region" evidence="11">
    <location>
        <begin position="364"/>
        <end position="398"/>
    </location>
</feature>
<dbReference type="SUPFAM" id="SSF47459">
    <property type="entry name" value="HLH, helix-loop-helix DNA-binding domain"/>
    <property type="match status" value="1"/>
</dbReference>
<feature type="transmembrane region" description="Helical" evidence="13">
    <location>
        <begin position="531"/>
        <end position="551"/>
    </location>
</feature>
<evidence type="ECO:0000256" key="7">
    <source>
        <dbReference type="ARBA" id="ARBA00023125"/>
    </source>
</evidence>
<gene>
    <name evidence="15" type="ORF">g.5923</name>
</gene>
<dbReference type="GO" id="GO:0005789">
    <property type="term" value="C:endoplasmic reticulum membrane"/>
    <property type="evidence" value="ECO:0007669"/>
    <property type="project" value="UniProtKB-SubCell"/>
</dbReference>
<evidence type="ECO:0000259" key="14">
    <source>
        <dbReference type="PROSITE" id="PS50888"/>
    </source>
</evidence>
<keyword evidence="3 13" id="KW-0812">Transmembrane</keyword>
<evidence type="ECO:0000256" key="4">
    <source>
        <dbReference type="ARBA" id="ARBA00022824"/>
    </source>
</evidence>
<dbReference type="GO" id="GO:0000978">
    <property type="term" value="F:RNA polymerase II cis-regulatory region sequence-specific DNA binding"/>
    <property type="evidence" value="ECO:0007669"/>
    <property type="project" value="TreeGrafter"/>
</dbReference>
<evidence type="ECO:0000256" key="9">
    <source>
        <dbReference type="ARBA" id="ARBA00023163"/>
    </source>
</evidence>
<keyword evidence="11" id="KW-0175">Coiled coil</keyword>
<dbReference type="AlphaFoldDB" id="A0A1B6EGK4"/>
<dbReference type="EMBL" id="GEDC01000249">
    <property type="protein sequence ID" value="JAS37049.1"/>
    <property type="molecule type" value="Transcribed_RNA"/>
</dbReference>
<dbReference type="GO" id="GO:0046983">
    <property type="term" value="F:protein dimerization activity"/>
    <property type="evidence" value="ECO:0007669"/>
    <property type="project" value="InterPro"/>
</dbReference>
<evidence type="ECO:0000313" key="15">
    <source>
        <dbReference type="EMBL" id="JAS37049.1"/>
    </source>
</evidence>
<evidence type="ECO:0000256" key="3">
    <source>
        <dbReference type="ARBA" id="ARBA00022692"/>
    </source>
</evidence>
<dbReference type="Gene3D" id="4.10.280.10">
    <property type="entry name" value="Helix-loop-helix DNA-binding domain"/>
    <property type="match status" value="1"/>
</dbReference>
<dbReference type="SMART" id="SM00353">
    <property type="entry name" value="HLH"/>
    <property type="match status" value="1"/>
</dbReference>
<dbReference type="GO" id="GO:0005634">
    <property type="term" value="C:nucleus"/>
    <property type="evidence" value="ECO:0007669"/>
    <property type="project" value="UniProtKB-SubCell"/>
</dbReference>
<dbReference type="PROSITE" id="PS50888">
    <property type="entry name" value="BHLH"/>
    <property type="match status" value="1"/>
</dbReference>
<keyword evidence="4" id="KW-0256">Endoplasmic reticulum</keyword>
<evidence type="ECO:0000256" key="13">
    <source>
        <dbReference type="SAM" id="Phobius"/>
    </source>
</evidence>
<keyword evidence="5 13" id="KW-1133">Transmembrane helix</keyword>
<feature type="transmembrane region" description="Helical" evidence="13">
    <location>
        <begin position="474"/>
        <end position="493"/>
    </location>
</feature>
<keyword evidence="9" id="KW-0804">Transcription</keyword>
<protein>
    <recommendedName>
        <fullName evidence="14">BHLH domain-containing protein</fullName>
    </recommendedName>
</protein>
<feature type="domain" description="BHLH" evidence="14">
    <location>
        <begin position="324"/>
        <end position="374"/>
    </location>
</feature>
<dbReference type="Pfam" id="PF00010">
    <property type="entry name" value="HLH"/>
    <property type="match status" value="1"/>
</dbReference>